<organism evidence="3 4">
    <name type="scientific">Enterococcus faecalis TX4248</name>
    <dbReference type="NCBI Taxonomy" id="749495"/>
    <lineage>
        <taxon>Bacteria</taxon>
        <taxon>Bacillati</taxon>
        <taxon>Bacillota</taxon>
        <taxon>Bacilli</taxon>
        <taxon>Lactobacillales</taxon>
        <taxon>Enterococcaceae</taxon>
        <taxon>Enterococcus</taxon>
    </lineage>
</organism>
<feature type="non-terminal residue" evidence="3">
    <location>
        <position position="1"/>
    </location>
</feature>
<dbReference type="AlphaFoldDB" id="A0A125W4M8"/>
<dbReference type="HOGENOM" id="CLU_2069480_0_0_9"/>
<evidence type="ECO:0000256" key="2">
    <source>
        <dbReference type="ARBA" id="ARBA00022898"/>
    </source>
</evidence>
<dbReference type="GO" id="GO:0004125">
    <property type="term" value="F:L-seryl-tRNA(Sec) selenium transferase activity"/>
    <property type="evidence" value="ECO:0007669"/>
    <property type="project" value="TreeGrafter"/>
</dbReference>
<name>A0A125W4M8_ENTFL</name>
<proteinExistence type="predicted"/>
<evidence type="ECO:0000256" key="1">
    <source>
        <dbReference type="ARBA" id="ARBA00001933"/>
    </source>
</evidence>
<comment type="cofactor">
    <cofactor evidence="1">
        <name>pyridoxal 5'-phosphate</name>
        <dbReference type="ChEBI" id="CHEBI:597326"/>
    </cofactor>
</comment>
<reference evidence="3 4" key="1">
    <citation type="submission" date="2010-07" db="EMBL/GenBank/DDBJ databases">
        <authorList>
            <person name="Sid Ahmed O."/>
        </authorList>
    </citation>
    <scope>NUCLEOTIDE SEQUENCE [LARGE SCALE GENOMIC DNA]</scope>
    <source>
        <strain evidence="3 4">TX4248</strain>
    </source>
</reference>
<dbReference type="PANTHER" id="PTHR32328">
    <property type="entry name" value="L-SERYL-TRNA(SEC) SELENIUM TRANSFERASE"/>
    <property type="match status" value="1"/>
</dbReference>
<comment type="caution">
    <text evidence="3">The sequence shown here is derived from an EMBL/GenBank/DDBJ whole genome shotgun (WGS) entry which is preliminary data.</text>
</comment>
<evidence type="ECO:0000313" key="4">
    <source>
        <dbReference type="Proteomes" id="UP000004846"/>
    </source>
</evidence>
<dbReference type="EMBL" id="AEBR01000070">
    <property type="protein sequence ID" value="EFM82247.1"/>
    <property type="molecule type" value="Genomic_DNA"/>
</dbReference>
<protein>
    <submittedName>
        <fullName evidence="3">Uncharacterized protein</fullName>
    </submittedName>
</protein>
<dbReference type="PANTHER" id="PTHR32328:SF0">
    <property type="entry name" value="L-SERYL-TRNA(SEC) SELENIUM TRANSFERASE"/>
    <property type="match status" value="1"/>
</dbReference>
<accession>A0A125W4M8</accession>
<sequence>EEYLAHGSESGASMQERLKPFVEAINNLSDLTAKIVQDGAGRDIYRASVKVDGRKTAKEVIQALKAESPAIYTREYQANNGIIEFDIRSVNQEEMNKIVQRLQEIMDTKEK</sequence>
<evidence type="ECO:0000313" key="3">
    <source>
        <dbReference type="EMBL" id="EFM82247.1"/>
    </source>
</evidence>
<dbReference type="Proteomes" id="UP000004846">
    <property type="component" value="Unassembled WGS sequence"/>
</dbReference>
<keyword evidence="2" id="KW-0663">Pyridoxal phosphate</keyword>
<gene>
    <name evidence="3" type="ORF">HMPREF9498_02142</name>
</gene>
<dbReference type="RefSeq" id="WP_002402400.1">
    <property type="nucleotide sequence ID" value="NZ_GL454467.1"/>
</dbReference>